<evidence type="ECO:0000256" key="6">
    <source>
        <dbReference type="ARBA" id="ARBA00022723"/>
    </source>
</evidence>
<dbReference type="GO" id="GO:0004109">
    <property type="term" value="F:coproporphyrinogen oxidase activity"/>
    <property type="evidence" value="ECO:0007669"/>
    <property type="project" value="InterPro"/>
</dbReference>
<protein>
    <recommendedName>
        <fullName evidence="3 10">Heme chaperone HemW</fullName>
    </recommendedName>
</protein>
<dbReference type="GO" id="GO:0005737">
    <property type="term" value="C:cytoplasm"/>
    <property type="evidence" value="ECO:0007669"/>
    <property type="project" value="UniProtKB-SubCell"/>
</dbReference>
<dbReference type="InterPro" id="IPR006638">
    <property type="entry name" value="Elp3/MiaA/NifB-like_rSAM"/>
</dbReference>
<evidence type="ECO:0000256" key="1">
    <source>
        <dbReference type="ARBA" id="ARBA00001966"/>
    </source>
</evidence>
<dbReference type="Proteomes" id="UP000184171">
    <property type="component" value="Unassembled WGS sequence"/>
</dbReference>
<dbReference type="GO" id="GO:0051539">
    <property type="term" value="F:4 iron, 4 sulfur cluster binding"/>
    <property type="evidence" value="ECO:0007669"/>
    <property type="project" value="UniProtKB-UniRule"/>
</dbReference>
<gene>
    <name evidence="12" type="ORF">SAMN02745165_01762</name>
</gene>
<keyword evidence="10" id="KW-0963">Cytoplasm</keyword>
<dbReference type="InterPro" id="IPR004559">
    <property type="entry name" value="HemW-like"/>
</dbReference>
<reference evidence="12 13" key="1">
    <citation type="submission" date="2016-11" db="EMBL/GenBank/DDBJ databases">
        <authorList>
            <person name="Jaros S."/>
            <person name="Januszkiewicz K."/>
            <person name="Wedrychowicz H."/>
        </authorList>
    </citation>
    <scope>NUCLEOTIDE SEQUENCE [LARGE SCALE GENOMIC DNA]</scope>
    <source>
        <strain evidence="12 13">DSM 5091</strain>
    </source>
</reference>
<dbReference type="Pfam" id="PF06969">
    <property type="entry name" value="HemN_C"/>
    <property type="match status" value="1"/>
</dbReference>
<dbReference type="GO" id="GO:0006779">
    <property type="term" value="P:porphyrin-containing compound biosynthetic process"/>
    <property type="evidence" value="ECO:0007669"/>
    <property type="project" value="InterPro"/>
</dbReference>
<dbReference type="STRING" id="1122189.SAMN02745165_01762"/>
<dbReference type="AlphaFoldDB" id="A0A1M6HAP1"/>
<feature type="domain" description="Radical SAM core" evidence="11">
    <location>
        <begin position="1"/>
        <end position="234"/>
    </location>
</feature>
<evidence type="ECO:0000256" key="9">
    <source>
        <dbReference type="ARBA" id="ARBA00023186"/>
    </source>
</evidence>
<evidence type="ECO:0000259" key="11">
    <source>
        <dbReference type="PROSITE" id="PS51918"/>
    </source>
</evidence>
<keyword evidence="8 10" id="KW-0411">Iron-sulfur</keyword>
<dbReference type="InterPro" id="IPR010723">
    <property type="entry name" value="HemN_C"/>
</dbReference>
<dbReference type="RefSeq" id="WP_072907955.1">
    <property type="nucleotide sequence ID" value="NZ_FQZT01000005.1"/>
</dbReference>
<comment type="similarity">
    <text evidence="2">Belongs to the anaerobic coproporphyrinogen-III oxidase family. HemW subfamily.</text>
</comment>
<dbReference type="SUPFAM" id="SSF102114">
    <property type="entry name" value="Radical SAM enzymes"/>
    <property type="match status" value="1"/>
</dbReference>
<evidence type="ECO:0000256" key="7">
    <source>
        <dbReference type="ARBA" id="ARBA00023004"/>
    </source>
</evidence>
<comment type="function">
    <text evidence="10">Probably acts as a heme chaperone, transferring heme to an unknown acceptor. Binds one molecule of heme per monomer, possibly covalently. Binds 1 [4Fe-4S] cluster. The cluster is coordinated with 3 cysteines and an exchangeable S-adenosyl-L-methionine.</text>
</comment>
<evidence type="ECO:0000256" key="5">
    <source>
        <dbReference type="ARBA" id="ARBA00022691"/>
    </source>
</evidence>
<evidence type="ECO:0000256" key="2">
    <source>
        <dbReference type="ARBA" id="ARBA00006100"/>
    </source>
</evidence>
<keyword evidence="5 10" id="KW-0949">S-adenosyl-L-methionine</keyword>
<dbReference type="OrthoDB" id="9808022at2"/>
<evidence type="ECO:0000256" key="10">
    <source>
        <dbReference type="RuleBase" id="RU364116"/>
    </source>
</evidence>
<keyword evidence="13" id="KW-1185">Reference proteome</keyword>
<evidence type="ECO:0000256" key="8">
    <source>
        <dbReference type="ARBA" id="ARBA00023014"/>
    </source>
</evidence>
<evidence type="ECO:0000256" key="3">
    <source>
        <dbReference type="ARBA" id="ARBA00017228"/>
    </source>
</evidence>
<dbReference type="SFLD" id="SFLDF00288">
    <property type="entry name" value="HemN-like__clustered_with_nucl"/>
    <property type="match status" value="1"/>
</dbReference>
<evidence type="ECO:0000313" key="12">
    <source>
        <dbReference type="EMBL" id="SHJ19317.1"/>
    </source>
</evidence>
<dbReference type="Gene3D" id="3.20.20.70">
    <property type="entry name" value="Aldolase class I"/>
    <property type="match status" value="1"/>
</dbReference>
<dbReference type="CDD" id="cd01335">
    <property type="entry name" value="Radical_SAM"/>
    <property type="match status" value="1"/>
</dbReference>
<evidence type="ECO:0000256" key="4">
    <source>
        <dbReference type="ARBA" id="ARBA00022617"/>
    </source>
</evidence>
<dbReference type="PROSITE" id="PS51918">
    <property type="entry name" value="RADICAL_SAM"/>
    <property type="match status" value="1"/>
</dbReference>
<keyword evidence="6 10" id="KW-0479">Metal-binding</keyword>
<dbReference type="SFLD" id="SFLDG01065">
    <property type="entry name" value="anaerobic_coproporphyrinogen-I"/>
    <property type="match status" value="1"/>
</dbReference>
<dbReference type="PANTHER" id="PTHR13932">
    <property type="entry name" value="COPROPORPHYRINIGEN III OXIDASE"/>
    <property type="match status" value="1"/>
</dbReference>
<dbReference type="InterPro" id="IPR034505">
    <property type="entry name" value="Coproporphyrinogen-III_oxidase"/>
</dbReference>
<dbReference type="Pfam" id="PF04055">
    <property type="entry name" value="Radical_SAM"/>
    <property type="match status" value="1"/>
</dbReference>
<proteinExistence type="inferred from homology"/>
<dbReference type="GO" id="GO:0046872">
    <property type="term" value="F:metal ion binding"/>
    <property type="evidence" value="ECO:0007669"/>
    <property type="project" value="UniProtKB-UniRule"/>
</dbReference>
<dbReference type="SMART" id="SM00729">
    <property type="entry name" value="Elp3"/>
    <property type="match status" value="1"/>
</dbReference>
<dbReference type="SFLD" id="SFLDS00029">
    <property type="entry name" value="Radical_SAM"/>
    <property type="match status" value="1"/>
</dbReference>
<dbReference type="InterPro" id="IPR007197">
    <property type="entry name" value="rSAM"/>
</dbReference>
<sequence>MSSFYLHIPFCQSKCDYCDFYSQPLGSQKELQDYVDLLLLEVDLLAHKWPGRGPLETIFFGGGTPSLLSSQQVGSILRRLEAAFGLAASCEISLEANPGTVDYDKLRGYRQAGVNRLSLGVQTLDDHQLHQLGRIHSASQARQAVTAARQAGFDNLSLDLIFALTNQDLLQLEADVAGLLAMQPEHLALYGLSFEPGTPLQQRLQQGVVSEPDDQFYADSYLLIDRLLNEAGFEHYEISNFARHGYRCQHNQAYWQRRTCLAAGCGAHSFIADGYGERWLNPPSLSNYCRRLKSGGLPLELLETFDRDAAMAEYVYLGLRTASGVCRAEFQQRFGTTVDAVFASALEKNEGCLRLQEDRFRFDLQGWLIYDHLISAFL</sequence>
<dbReference type="EMBL" id="FQZT01000005">
    <property type="protein sequence ID" value="SHJ19317.1"/>
    <property type="molecule type" value="Genomic_DNA"/>
</dbReference>
<dbReference type="InterPro" id="IPR013785">
    <property type="entry name" value="Aldolase_TIM"/>
</dbReference>
<keyword evidence="7 10" id="KW-0408">Iron</keyword>
<dbReference type="SFLD" id="SFLDF00562">
    <property type="entry name" value="HemN-like__clustered_with_heat"/>
    <property type="match status" value="1"/>
</dbReference>
<organism evidence="12 13">
    <name type="scientific">Malonomonas rubra DSM 5091</name>
    <dbReference type="NCBI Taxonomy" id="1122189"/>
    <lineage>
        <taxon>Bacteria</taxon>
        <taxon>Pseudomonadati</taxon>
        <taxon>Thermodesulfobacteriota</taxon>
        <taxon>Desulfuromonadia</taxon>
        <taxon>Desulfuromonadales</taxon>
        <taxon>Geopsychrobacteraceae</taxon>
        <taxon>Malonomonas</taxon>
    </lineage>
</organism>
<keyword evidence="4 10" id="KW-0349">Heme</keyword>
<accession>A0A1M6HAP1</accession>
<comment type="cofactor">
    <cofactor evidence="1">
        <name>[4Fe-4S] cluster</name>
        <dbReference type="ChEBI" id="CHEBI:49883"/>
    </cofactor>
</comment>
<dbReference type="InterPro" id="IPR058240">
    <property type="entry name" value="rSAM_sf"/>
</dbReference>
<evidence type="ECO:0000313" key="13">
    <source>
        <dbReference type="Proteomes" id="UP000184171"/>
    </source>
</evidence>
<keyword evidence="10" id="KW-0004">4Fe-4S</keyword>
<comment type="subcellular location">
    <subcellularLocation>
        <location evidence="10">Cytoplasm</location>
    </subcellularLocation>
</comment>
<dbReference type="PANTHER" id="PTHR13932:SF5">
    <property type="entry name" value="RADICAL S-ADENOSYL METHIONINE DOMAIN-CONTAINING PROTEIN 1, MITOCHONDRIAL"/>
    <property type="match status" value="1"/>
</dbReference>
<dbReference type="NCBIfam" id="TIGR00539">
    <property type="entry name" value="hemN_rel"/>
    <property type="match status" value="1"/>
</dbReference>
<name>A0A1M6HAP1_MALRU</name>
<keyword evidence="9 10" id="KW-0143">Chaperone</keyword>